<gene>
    <name evidence="1" type="ORF">MKW98_028607</name>
</gene>
<evidence type="ECO:0000313" key="2">
    <source>
        <dbReference type="Proteomes" id="UP001202328"/>
    </source>
</evidence>
<accession>A0AAD4TFB4</accession>
<dbReference type="Proteomes" id="UP001202328">
    <property type="component" value="Unassembled WGS sequence"/>
</dbReference>
<organism evidence="1 2">
    <name type="scientific">Papaver atlanticum</name>
    <dbReference type="NCBI Taxonomy" id="357466"/>
    <lineage>
        <taxon>Eukaryota</taxon>
        <taxon>Viridiplantae</taxon>
        <taxon>Streptophyta</taxon>
        <taxon>Embryophyta</taxon>
        <taxon>Tracheophyta</taxon>
        <taxon>Spermatophyta</taxon>
        <taxon>Magnoliopsida</taxon>
        <taxon>Ranunculales</taxon>
        <taxon>Papaveraceae</taxon>
        <taxon>Papaveroideae</taxon>
        <taxon>Papaver</taxon>
    </lineage>
</organism>
<protein>
    <submittedName>
        <fullName evidence="1">Uncharacterized protein</fullName>
    </submittedName>
</protein>
<comment type="caution">
    <text evidence="1">The sequence shown here is derived from an EMBL/GenBank/DDBJ whole genome shotgun (WGS) entry which is preliminary data.</text>
</comment>
<evidence type="ECO:0000313" key="1">
    <source>
        <dbReference type="EMBL" id="KAI3954413.1"/>
    </source>
</evidence>
<dbReference type="InterPro" id="IPR029058">
    <property type="entry name" value="AB_hydrolase_fold"/>
</dbReference>
<feature type="non-terminal residue" evidence="1">
    <location>
        <position position="111"/>
    </location>
</feature>
<dbReference type="AlphaFoldDB" id="A0AAD4TFB4"/>
<dbReference type="EMBL" id="JAJJMB010001969">
    <property type="protein sequence ID" value="KAI3954413.1"/>
    <property type="molecule type" value="Genomic_DNA"/>
</dbReference>
<reference evidence="1" key="1">
    <citation type="submission" date="2022-04" db="EMBL/GenBank/DDBJ databases">
        <title>A functionally conserved STORR gene fusion in Papaver species that diverged 16.8 million years ago.</title>
        <authorList>
            <person name="Catania T."/>
        </authorList>
    </citation>
    <scope>NUCLEOTIDE SEQUENCE</scope>
    <source>
        <strain evidence="1">S-188037</strain>
    </source>
</reference>
<keyword evidence="2" id="KW-1185">Reference proteome</keyword>
<dbReference type="Gene3D" id="3.40.50.1820">
    <property type="entry name" value="alpha/beta hydrolase"/>
    <property type="match status" value="1"/>
</dbReference>
<proteinExistence type="predicted"/>
<sequence length="111" mass="12748">MIVNGRGRSLVKIEEGLVAEKHLLPPSCLRDYGKVLLEYWANDDGVRKALHTREGTTKKWVRYNRDLRYGIELESSIEYHDNISTKGSSQMSLCLINAFNSILIMLFHVHS</sequence>
<name>A0AAD4TFB4_9MAGN</name>